<comment type="caution">
    <text evidence="2">The sequence shown here is derived from an EMBL/GenBank/DDBJ whole genome shotgun (WGS) entry which is preliminary data.</text>
</comment>
<dbReference type="AlphaFoldDB" id="A0AAD7DTF5"/>
<dbReference type="Proteomes" id="UP001221757">
    <property type="component" value="Unassembled WGS sequence"/>
</dbReference>
<evidence type="ECO:0000313" key="2">
    <source>
        <dbReference type="EMBL" id="KAJ7699312.1"/>
    </source>
</evidence>
<name>A0AAD7DTF5_MYCRO</name>
<dbReference type="EMBL" id="JARKIE010000023">
    <property type="protein sequence ID" value="KAJ7699312.1"/>
    <property type="molecule type" value="Genomic_DNA"/>
</dbReference>
<keyword evidence="3" id="KW-1185">Reference proteome</keyword>
<reference evidence="2" key="1">
    <citation type="submission" date="2023-03" db="EMBL/GenBank/DDBJ databases">
        <title>Massive genome expansion in bonnet fungi (Mycena s.s.) driven by repeated elements and novel gene families across ecological guilds.</title>
        <authorList>
            <consortium name="Lawrence Berkeley National Laboratory"/>
            <person name="Harder C.B."/>
            <person name="Miyauchi S."/>
            <person name="Viragh M."/>
            <person name="Kuo A."/>
            <person name="Thoen E."/>
            <person name="Andreopoulos B."/>
            <person name="Lu D."/>
            <person name="Skrede I."/>
            <person name="Drula E."/>
            <person name="Henrissat B."/>
            <person name="Morin E."/>
            <person name="Kohler A."/>
            <person name="Barry K."/>
            <person name="LaButti K."/>
            <person name="Morin E."/>
            <person name="Salamov A."/>
            <person name="Lipzen A."/>
            <person name="Mereny Z."/>
            <person name="Hegedus B."/>
            <person name="Baldrian P."/>
            <person name="Stursova M."/>
            <person name="Weitz H."/>
            <person name="Taylor A."/>
            <person name="Grigoriev I.V."/>
            <person name="Nagy L.G."/>
            <person name="Martin F."/>
            <person name="Kauserud H."/>
        </authorList>
    </citation>
    <scope>NUCLEOTIDE SEQUENCE</scope>
    <source>
        <strain evidence="2">CBHHK067</strain>
    </source>
</reference>
<accession>A0AAD7DTF5</accession>
<proteinExistence type="predicted"/>
<protein>
    <submittedName>
        <fullName evidence="2">Uncharacterized protein</fullName>
    </submittedName>
</protein>
<feature type="chain" id="PRO_5042033549" evidence="1">
    <location>
        <begin position="25"/>
        <end position="212"/>
    </location>
</feature>
<evidence type="ECO:0000313" key="3">
    <source>
        <dbReference type="Proteomes" id="UP001221757"/>
    </source>
</evidence>
<organism evidence="2 3">
    <name type="scientific">Mycena rosella</name>
    <name type="common">Pink bonnet</name>
    <name type="synonym">Agaricus rosellus</name>
    <dbReference type="NCBI Taxonomy" id="1033263"/>
    <lineage>
        <taxon>Eukaryota</taxon>
        <taxon>Fungi</taxon>
        <taxon>Dikarya</taxon>
        <taxon>Basidiomycota</taxon>
        <taxon>Agaricomycotina</taxon>
        <taxon>Agaricomycetes</taxon>
        <taxon>Agaricomycetidae</taxon>
        <taxon>Agaricales</taxon>
        <taxon>Marasmiineae</taxon>
        <taxon>Mycenaceae</taxon>
        <taxon>Mycena</taxon>
    </lineage>
</organism>
<evidence type="ECO:0000256" key="1">
    <source>
        <dbReference type="SAM" id="SignalP"/>
    </source>
</evidence>
<gene>
    <name evidence="2" type="ORF">B0H17DRAFT_1196398</name>
</gene>
<sequence>MPSLALLVPIAAALSLALLVPVAATPSLASLIPKIAALSLALLIPRAMMPSLASLVPGATTPPLAPLIPDATTPALASLILEAVMPALMSLIPSPAAPDKLVRPCTTAATPTSPSYPEPSVKMHRPPLATISSICTVASSFVHATLLVRRLGGAGTGTPRGPITSNSHPKIGKVLMRWWICDWWYCGTRRQHLTTWWMGFEGGREASLAITL</sequence>
<keyword evidence="1" id="KW-0732">Signal</keyword>
<feature type="signal peptide" evidence="1">
    <location>
        <begin position="1"/>
        <end position="24"/>
    </location>
</feature>